<reference evidence="11 12" key="1">
    <citation type="submission" date="2019-04" db="EMBL/GenBank/DDBJ databases">
        <authorList>
            <consortium name="Pathogen Informatics"/>
        </authorList>
    </citation>
    <scope>NUCLEOTIDE SEQUENCE [LARGE SCALE GENOMIC DNA]</scope>
    <source>
        <strain evidence="11 12">K36395</strain>
    </source>
</reference>
<sequence length="807" mass="91104">MGERFGRYSKYIIQERALPDIRDGLKPVQRRILYSMNKDGNTFEKGYRKSAKSVGNIMGNFHPHGDSSIYDAMVRMSQDWKNREILVEMHGNNGSMDGDPPAAMRYTEARLSEIAGYLLQDIEKNTVSFAWNFDDTEKEPTVLPAAFPNLLVNGSSGISAGYATDIPPHNLSEVIDAVVYMIDHPKASLEKLMEFLPGPDFPTGGIIQGADEIKKAYETGKGRVVVRSRTEIEELKGGKQQIIVTEIPYEVNKAVLVKKIDDVRVNNKVPGIVEVRDESDRTGLRIAIELKKDADSQTILNYLLKYTDLQVNYNFNMVAIDHFTPRQVGLQKILSSYISHRKDIIIERSKFDKVKAEKRLHIVEGLIRVLSILDEIIALIRSSDNKADAKENLKVSYDFSEEQAEAIVTLQLYRLTNTDIVTLQNEENDLRDLITTLSAIIGDEATMYNVMKRELREVKKKFANPRLSELQAESQIIEIDTASLIAEEETFVSVTRGGYLKRTSPRSFNASSLEEVGKRDDDELIFVKQAKTTEHLLLFTTLGNVIYRPIHELTDLRWKDIGEHLSQTISNFATEEEILYADIVTSFDQGLYVAVTQNGFIKRFDRKELSPWRTYKSKSTKYVKLKDDKDRVVTLSPVIMEDLLLVTKNGYALRFSSQEVPIQGLKSAGVKGINLKNDDSLASAFAVTSNSFFVLTQRGSLKRMAVDDIPQTSRANRGLLVLRELKTKPHRVFLAGGVQSDTSAEQFDLFTDIPEEETNQQMLEVISKTGQTYEIALETLSLSERTSNGSFISDTISDQEVLVARTR</sequence>
<dbReference type="SUPFAM" id="SSF56719">
    <property type="entry name" value="Type II DNA topoisomerase"/>
    <property type="match status" value="1"/>
</dbReference>
<keyword evidence="6 8" id="KW-0413">Isomerase</keyword>
<evidence type="ECO:0000313" key="11">
    <source>
        <dbReference type="EMBL" id="VHD03445.1"/>
    </source>
</evidence>
<dbReference type="Pfam" id="PF03989">
    <property type="entry name" value="DNA_gyraseA_C"/>
    <property type="match status" value="4"/>
</dbReference>
<feature type="site" description="Interaction with DNA" evidence="8">
    <location>
        <position position="26"/>
    </location>
</feature>
<name>A0A8B6J0Q6_STRPY</name>
<dbReference type="EMBL" id="CAAIJW010000004">
    <property type="protein sequence ID" value="VHD03445.1"/>
    <property type="molecule type" value="Genomic_DNA"/>
</dbReference>
<dbReference type="Gene3D" id="1.10.268.10">
    <property type="entry name" value="Topoisomerase, domain 3"/>
    <property type="match status" value="1"/>
</dbReference>
<evidence type="ECO:0000256" key="4">
    <source>
        <dbReference type="ARBA" id="ARBA00023125"/>
    </source>
</evidence>
<feature type="domain" description="Topo IIA-type catalytic" evidence="10">
    <location>
        <begin position="18"/>
        <end position="484"/>
    </location>
</feature>
<comment type="subcellular location">
    <subcellularLocation>
        <location evidence="8">Cell membrane</location>
        <topology evidence="8">Peripheral membrane protein</topology>
    </subcellularLocation>
</comment>
<dbReference type="HAMAP" id="MF_00937">
    <property type="entry name" value="ParC_type2"/>
    <property type="match status" value="1"/>
</dbReference>
<evidence type="ECO:0000256" key="3">
    <source>
        <dbReference type="ARBA" id="ARBA00023029"/>
    </source>
</evidence>
<comment type="catalytic activity">
    <reaction evidence="1 8 9">
        <text>ATP-dependent breakage, passage and rejoining of double-stranded DNA.</text>
        <dbReference type="EC" id="5.6.2.2"/>
    </reaction>
</comment>
<evidence type="ECO:0000313" key="12">
    <source>
        <dbReference type="Proteomes" id="UP000353394"/>
    </source>
</evidence>
<comment type="function">
    <text evidence="8">Topoisomerase IV is essential for chromosome segregation. It relaxes supercoiled DNA. Performs the decatenation events required during the replication of a circular DNA molecule.</text>
</comment>
<dbReference type="FunFam" id="1.10.268.10:FF:000001">
    <property type="entry name" value="DNA gyrase subunit A"/>
    <property type="match status" value="1"/>
</dbReference>
<proteinExistence type="inferred from homology"/>
<dbReference type="FunFam" id="2.120.10.90:FF:000005">
    <property type="entry name" value="DNA topoisomerase 4 subunit A"/>
    <property type="match status" value="1"/>
</dbReference>
<dbReference type="SUPFAM" id="SSF101904">
    <property type="entry name" value="GyrA/ParC C-terminal domain-like"/>
    <property type="match status" value="1"/>
</dbReference>
<keyword evidence="3 8" id="KW-0799">Topoisomerase</keyword>
<dbReference type="AlphaFoldDB" id="A0A8B6J0Q6"/>
<comment type="similarity">
    <text evidence="8">Belongs to the type II topoisomerase GyrA/ParC subunit family. ParC type 2 subfamily.</text>
</comment>
<dbReference type="EC" id="5.6.2.2" evidence="8"/>
<dbReference type="GO" id="GO:0005524">
    <property type="term" value="F:ATP binding"/>
    <property type="evidence" value="ECO:0007669"/>
    <property type="project" value="InterPro"/>
</dbReference>
<dbReference type="InterPro" id="IPR002205">
    <property type="entry name" value="Topo_IIA_dom_A"/>
</dbReference>
<dbReference type="NCBIfam" id="TIGR01061">
    <property type="entry name" value="parC_Gpos"/>
    <property type="match status" value="1"/>
</dbReference>
<evidence type="ECO:0000256" key="5">
    <source>
        <dbReference type="ARBA" id="ARBA00023136"/>
    </source>
</evidence>
<dbReference type="GO" id="GO:0007059">
    <property type="term" value="P:chromosome segregation"/>
    <property type="evidence" value="ECO:0007669"/>
    <property type="project" value="UniProtKB-UniRule"/>
</dbReference>
<feature type="site" description="Interaction with DNA" evidence="8">
    <location>
        <position position="81"/>
    </location>
</feature>
<dbReference type="PANTHER" id="PTHR43493">
    <property type="entry name" value="DNA GYRASE/TOPOISOMERASE SUBUNIT A"/>
    <property type="match status" value="1"/>
</dbReference>
<keyword evidence="4 8" id="KW-0238">DNA-binding</keyword>
<evidence type="ECO:0000256" key="6">
    <source>
        <dbReference type="ARBA" id="ARBA00023235"/>
    </source>
</evidence>
<dbReference type="GO" id="GO:0019897">
    <property type="term" value="C:extrinsic component of plasma membrane"/>
    <property type="evidence" value="ECO:0007669"/>
    <property type="project" value="UniProtKB-UniRule"/>
</dbReference>
<dbReference type="GO" id="GO:0005737">
    <property type="term" value="C:cytoplasm"/>
    <property type="evidence" value="ECO:0007669"/>
    <property type="project" value="TreeGrafter"/>
</dbReference>
<feature type="site" description="Interaction with DNA" evidence="8">
    <location>
        <position position="62"/>
    </location>
</feature>
<dbReference type="Gene3D" id="2.120.10.90">
    <property type="entry name" value="DNA gyrase/topoisomerase IV, subunit A, C-terminal"/>
    <property type="match status" value="1"/>
</dbReference>
<dbReference type="InterPro" id="IPR050220">
    <property type="entry name" value="Type_II_DNA_Topoisomerases"/>
</dbReference>
<feature type="site" description="Transition state stabilizer" evidence="8">
    <location>
        <position position="105"/>
    </location>
</feature>
<keyword evidence="2 8" id="KW-1003">Cell membrane</keyword>
<protein>
    <recommendedName>
        <fullName evidence="8">DNA topoisomerase 4 subunit A</fullName>
        <ecNumber evidence="8">5.6.2.2</ecNumber>
    </recommendedName>
    <alternativeName>
        <fullName evidence="8">Topoisomerase IV subunit A</fullName>
    </alternativeName>
</protein>
<accession>A0A8B6J0Q6</accession>
<organism evidence="11 12">
    <name type="scientific">Streptococcus pyogenes</name>
    <dbReference type="NCBI Taxonomy" id="1314"/>
    <lineage>
        <taxon>Bacteria</taxon>
        <taxon>Bacillati</taxon>
        <taxon>Bacillota</taxon>
        <taxon>Bacilli</taxon>
        <taxon>Lactobacillales</taxon>
        <taxon>Streptococcaceae</taxon>
        <taxon>Streptococcus</taxon>
    </lineage>
</organism>
<dbReference type="GO" id="GO:0006265">
    <property type="term" value="P:DNA topological change"/>
    <property type="evidence" value="ECO:0007669"/>
    <property type="project" value="UniProtKB-UniRule"/>
</dbReference>
<dbReference type="NCBIfam" id="NF004044">
    <property type="entry name" value="PRK05561.1"/>
    <property type="match status" value="1"/>
</dbReference>
<dbReference type="Proteomes" id="UP000353394">
    <property type="component" value="Unassembled WGS sequence"/>
</dbReference>
<comment type="caution">
    <text evidence="11">The sequence shown here is derived from an EMBL/GenBank/DDBJ whole genome shotgun (WGS) entry which is preliminary data.</text>
</comment>
<dbReference type="InterPro" id="IPR013760">
    <property type="entry name" value="Topo_IIA-like_dom_sf"/>
</dbReference>
<dbReference type="InterPro" id="IPR013758">
    <property type="entry name" value="Topo_IIA_A/C_ab"/>
</dbReference>
<feature type="active site" description="O-(5'-phospho-DNA)-tyrosine intermediate" evidence="8 9">
    <location>
        <position position="106"/>
    </location>
</feature>
<dbReference type="InterPro" id="IPR035516">
    <property type="entry name" value="Gyrase/topoIV_suA_C"/>
</dbReference>
<feature type="site" description="Interaction with DNA" evidence="8">
    <location>
        <position position="75"/>
    </location>
</feature>
<dbReference type="Gene3D" id="3.30.1360.40">
    <property type="match status" value="1"/>
</dbReference>
<dbReference type="GO" id="GO:0005694">
    <property type="term" value="C:chromosome"/>
    <property type="evidence" value="ECO:0007669"/>
    <property type="project" value="InterPro"/>
</dbReference>
<dbReference type="InterPro" id="IPR005741">
    <property type="entry name" value="TopoIV_A_Gpos"/>
</dbReference>
<feature type="site" description="Interaction with DNA" evidence="8">
    <location>
        <position position="64"/>
    </location>
</feature>
<dbReference type="PROSITE" id="PS52040">
    <property type="entry name" value="TOPO_IIA"/>
    <property type="match status" value="1"/>
</dbReference>
<keyword evidence="5 8" id="KW-0472">Membrane</keyword>
<dbReference type="FunFam" id="3.90.199.10:FF:000001">
    <property type="entry name" value="DNA gyrase subunit A"/>
    <property type="match status" value="1"/>
</dbReference>
<dbReference type="SMART" id="SM00434">
    <property type="entry name" value="TOP4c"/>
    <property type="match status" value="1"/>
</dbReference>
<dbReference type="GO" id="GO:0034335">
    <property type="term" value="F:DNA negative supercoiling activity"/>
    <property type="evidence" value="ECO:0007669"/>
    <property type="project" value="UniProtKB-ARBA"/>
</dbReference>
<comment type="subunit">
    <text evidence="7 8">Heterotetramer composed of ParC and ParE.</text>
</comment>
<gene>
    <name evidence="8 11" type="primary">parC</name>
    <name evidence="11" type="ORF">SAMEA1711581_00668</name>
</gene>
<dbReference type="InterPro" id="IPR006691">
    <property type="entry name" value="GyrA/parC_rep"/>
</dbReference>
<dbReference type="GO" id="GO:0003677">
    <property type="term" value="F:DNA binding"/>
    <property type="evidence" value="ECO:0007669"/>
    <property type="project" value="UniProtKB-UniRule"/>
</dbReference>
<dbReference type="GO" id="GO:0009330">
    <property type="term" value="C:DNA topoisomerase type II (double strand cut, ATP-hydrolyzing) complex"/>
    <property type="evidence" value="ECO:0007669"/>
    <property type="project" value="TreeGrafter"/>
</dbReference>
<evidence type="ECO:0000256" key="9">
    <source>
        <dbReference type="PROSITE-ProRule" id="PRU01384"/>
    </source>
</evidence>
<dbReference type="InterPro" id="IPR013757">
    <property type="entry name" value="Topo_IIA_A_a_sf"/>
</dbReference>
<dbReference type="PANTHER" id="PTHR43493:SF9">
    <property type="entry name" value="DNA TOPOISOMERASE 4 SUBUNIT A"/>
    <property type="match status" value="1"/>
</dbReference>
<dbReference type="Gene3D" id="3.90.199.10">
    <property type="entry name" value="Topoisomerase II, domain 5"/>
    <property type="match status" value="1"/>
</dbReference>
<dbReference type="FunFam" id="3.30.1360.40:FF:000002">
    <property type="entry name" value="DNA gyrase subunit A"/>
    <property type="match status" value="1"/>
</dbReference>
<dbReference type="CDD" id="cd00187">
    <property type="entry name" value="TOP4c"/>
    <property type="match status" value="1"/>
</dbReference>
<evidence type="ECO:0000256" key="8">
    <source>
        <dbReference type="HAMAP-Rule" id="MF_00937"/>
    </source>
</evidence>
<evidence type="ECO:0000256" key="7">
    <source>
        <dbReference type="ARBA" id="ARBA00063644"/>
    </source>
</evidence>
<evidence type="ECO:0000256" key="1">
    <source>
        <dbReference type="ARBA" id="ARBA00000185"/>
    </source>
</evidence>
<evidence type="ECO:0000256" key="2">
    <source>
        <dbReference type="ARBA" id="ARBA00022475"/>
    </source>
</evidence>
<evidence type="ECO:0000259" key="10">
    <source>
        <dbReference type="PROSITE" id="PS52040"/>
    </source>
</evidence>
<dbReference type="Pfam" id="PF00521">
    <property type="entry name" value="DNA_topoisoIV"/>
    <property type="match status" value="1"/>
</dbReference>